<evidence type="ECO:0000256" key="3">
    <source>
        <dbReference type="ARBA" id="ARBA00023186"/>
    </source>
</evidence>
<dbReference type="KEGG" id="apln:108735910"/>
<evidence type="ECO:0000256" key="1">
    <source>
        <dbReference type="ARBA" id="ARBA00008045"/>
    </source>
</evidence>
<dbReference type="GeneID" id="108735910"/>
<dbReference type="InterPro" id="IPR009053">
    <property type="entry name" value="Prefoldin"/>
</dbReference>
<feature type="coiled-coil region" evidence="5">
    <location>
        <begin position="72"/>
        <end position="116"/>
    </location>
</feature>
<accession>A0A1W4WI65</accession>
<dbReference type="Proteomes" id="UP000192223">
    <property type="component" value="Unplaced"/>
</dbReference>
<protein>
    <recommendedName>
        <fullName evidence="4">Probable prefoldin subunit 6</fullName>
    </recommendedName>
</protein>
<comment type="similarity">
    <text evidence="1">Belongs to the prefoldin subunit beta family.</text>
</comment>
<proteinExistence type="inferred from homology"/>
<dbReference type="PANTHER" id="PTHR21431">
    <property type="entry name" value="PREFOLDIN SUBUNIT 6"/>
    <property type="match status" value="1"/>
</dbReference>
<dbReference type="Pfam" id="PF01920">
    <property type="entry name" value="Prefoldin_2"/>
    <property type="match status" value="1"/>
</dbReference>
<keyword evidence="6" id="KW-1185">Reference proteome</keyword>
<evidence type="ECO:0000313" key="7">
    <source>
        <dbReference type="RefSeq" id="XP_018323629.1"/>
    </source>
</evidence>
<evidence type="ECO:0000313" key="6">
    <source>
        <dbReference type="Proteomes" id="UP000192223"/>
    </source>
</evidence>
<evidence type="ECO:0000256" key="5">
    <source>
        <dbReference type="SAM" id="Coils"/>
    </source>
</evidence>
<dbReference type="RefSeq" id="XP_018323629.1">
    <property type="nucleotide sequence ID" value="XM_018468127.2"/>
</dbReference>
<dbReference type="PANTHER" id="PTHR21431:SF0">
    <property type="entry name" value="PREFOLDIN SUBUNIT 6"/>
    <property type="match status" value="1"/>
</dbReference>
<evidence type="ECO:0000256" key="4">
    <source>
        <dbReference type="ARBA" id="ARBA00072592"/>
    </source>
</evidence>
<dbReference type="GO" id="GO:0016272">
    <property type="term" value="C:prefoldin complex"/>
    <property type="evidence" value="ECO:0007669"/>
    <property type="project" value="InterPro"/>
</dbReference>
<dbReference type="GO" id="GO:0051131">
    <property type="term" value="P:chaperone-mediated protein complex assembly"/>
    <property type="evidence" value="ECO:0007669"/>
    <property type="project" value="TreeGrafter"/>
</dbReference>
<dbReference type="STRING" id="224129.A0A1W4WI65"/>
<dbReference type="GO" id="GO:0051087">
    <property type="term" value="F:protein-folding chaperone binding"/>
    <property type="evidence" value="ECO:0007669"/>
    <property type="project" value="TreeGrafter"/>
</dbReference>
<evidence type="ECO:0000313" key="8">
    <source>
        <dbReference type="RefSeq" id="XP_025829396.1"/>
    </source>
</evidence>
<dbReference type="Gene3D" id="1.10.287.370">
    <property type="match status" value="1"/>
</dbReference>
<dbReference type="GO" id="GO:0006457">
    <property type="term" value="P:protein folding"/>
    <property type="evidence" value="ECO:0007669"/>
    <property type="project" value="InterPro"/>
</dbReference>
<name>A0A1W4WI65_AGRPL</name>
<dbReference type="CDD" id="cd23161">
    <property type="entry name" value="Prefoldin_6"/>
    <property type="match status" value="1"/>
</dbReference>
<dbReference type="InterPro" id="IPR002777">
    <property type="entry name" value="PFD_beta-like"/>
</dbReference>
<dbReference type="GO" id="GO:0051082">
    <property type="term" value="F:unfolded protein binding"/>
    <property type="evidence" value="ECO:0007669"/>
    <property type="project" value="InterPro"/>
</dbReference>
<dbReference type="OrthoDB" id="248120at2759"/>
<dbReference type="FunFam" id="1.10.287.370:FF:000003">
    <property type="entry name" value="Prefoldin subunit 6"/>
    <property type="match status" value="1"/>
</dbReference>
<organism evidence="6 7">
    <name type="scientific">Agrilus planipennis</name>
    <name type="common">Emerald ash borer</name>
    <name type="synonym">Agrilus marcopoli</name>
    <dbReference type="NCBI Taxonomy" id="224129"/>
    <lineage>
        <taxon>Eukaryota</taxon>
        <taxon>Metazoa</taxon>
        <taxon>Ecdysozoa</taxon>
        <taxon>Arthropoda</taxon>
        <taxon>Hexapoda</taxon>
        <taxon>Insecta</taxon>
        <taxon>Pterygota</taxon>
        <taxon>Neoptera</taxon>
        <taxon>Endopterygota</taxon>
        <taxon>Coleoptera</taxon>
        <taxon>Polyphaga</taxon>
        <taxon>Elateriformia</taxon>
        <taxon>Buprestoidea</taxon>
        <taxon>Buprestidae</taxon>
        <taxon>Agrilinae</taxon>
        <taxon>Agrilus</taxon>
    </lineage>
</organism>
<dbReference type="RefSeq" id="XP_025829396.1">
    <property type="nucleotide sequence ID" value="XM_025973611.1"/>
</dbReference>
<dbReference type="GO" id="GO:0005737">
    <property type="term" value="C:cytoplasm"/>
    <property type="evidence" value="ECO:0007669"/>
    <property type="project" value="TreeGrafter"/>
</dbReference>
<dbReference type="SUPFAM" id="SSF46579">
    <property type="entry name" value="Prefoldin"/>
    <property type="match status" value="1"/>
</dbReference>
<dbReference type="AlphaFoldDB" id="A0A1W4WI65"/>
<keyword evidence="3" id="KW-0143">Chaperone</keyword>
<gene>
    <name evidence="7 8" type="primary">LOC108735910</name>
</gene>
<evidence type="ECO:0000256" key="2">
    <source>
        <dbReference type="ARBA" id="ARBA00011695"/>
    </source>
</evidence>
<comment type="subunit">
    <text evidence="2">Heterohexamer of two PFD-alpha type and four PFD-beta type subunits.</text>
</comment>
<reference evidence="7 8" key="1">
    <citation type="submission" date="2025-04" db="UniProtKB">
        <authorList>
            <consortium name="RefSeq"/>
        </authorList>
    </citation>
    <scope>IDENTIFICATION</scope>
    <source>
        <tissue evidence="7 8">Entire body</tissue>
    </source>
</reference>
<keyword evidence="5" id="KW-0175">Coiled coil</keyword>
<sequence length="125" mass="14652">MEDMQKKIQSELDSFKLVQKEYQKAISNRQQLDAQLNENQIVKGELDILSTDSVVYKSVGPILIKTDITEARQNVEKRMDFINKELKRVDDHLTELEKKQNNHRESLNKLQQQFQQAHVKAAMRA</sequence>